<name>A0A7W7YDD7_9BACT</name>
<organism evidence="2 3">
    <name type="scientific">Prosthecobacter vanneervenii</name>
    <dbReference type="NCBI Taxonomy" id="48466"/>
    <lineage>
        <taxon>Bacteria</taxon>
        <taxon>Pseudomonadati</taxon>
        <taxon>Verrucomicrobiota</taxon>
        <taxon>Verrucomicrobiia</taxon>
        <taxon>Verrucomicrobiales</taxon>
        <taxon>Verrucomicrobiaceae</taxon>
        <taxon>Prosthecobacter</taxon>
    </lineage>
</organism>
<dbReference type="Proteomes" id="UP000590740">
    <property type="component" value="Unassembled WGS sequence"/>
</dbReference>
<evidence type="ECO:0000313" key="2">
    <source>
        <dbReference type="EMBL" id="MBB5034132.1"/>
    </source>
</evidence>
<evidence type="ECO:0000313" key="3">
    <source>
        <dbReference type="Proteomes" id="UP000590740"/>
    </source>
</evidence>
<proteinExistence type="predicted"/>
<evidence type="ECO:0000256" key="1">
    <source>
        <dbReference type="SAM" id="MobiDB-lite"/>
    </source>
</evidence>
<sequence>MPQPPTEAELALEKLGQRLRAGFAKQHPAQSLDTVREAVREQYEQEQDAARQSKPKADVAKGQERQPPEPEADR</sequence>
<dbReference type="EMBL" id="JACHIG010000008">
    <property type="protein sequence ID" value="MBB5034132.1"/>
    <property type="molecule type" value="Genomic_DNA"/>
</dbReference>
<dbReference type="AlphaFoldDB" id="A0A7W7YDD7"/>
<keyword evidence="3" id="KW-1185">Reference proteome</keyword>
<reference evidence="2 3" key="1">
    <citation type="submission" date="2020-08" db="EMBL/GenBank/DDBJ databases">
        <title>Genomic Encyclopedia of Type Strains, Phase IV (KMG-IV): sequencing the most valuable type-strain genomes for metagenomic binning, comparative biology and taxonomic classification.</title>
        <authorList>
            <person name="Goeker M."/>
        </authorList>
    </citation>
    <scope>NUCLEOTIDE SEQUENCE [LARGE SCALE GENOMIC DNA]</scope>
    <source>
        <strain evidence="2 3">DSM 12252</strain>
    </source>
</reference>
<accession>A0A7W7YDD7</accession>
<comment type="caution">
    <text evidence="2">The sequence shown here is derived from an EMBL/GenBank/DDBJ whole genome shotgun (WGS) entry which is preliminary data.</text>
</comment>
<gene>
    <name evidence="2" type="ORF">HNQ65_003723</name>
</gene>
<protein>
    <submittedName>
        <fullName evidence="2">Uncharacterized protein</fullName>
    </submittedName>
</protein>
<dbReference type="RefSeq" id="WP_184341636.1">
    <property type="nucleotide sequence ID" value="NZ_JACHIG010000008.1"/>
</dbReference>
<feature type="region of interest" description="Disordered" evidence="1">
    <location>
        <begin position="40"/>
        <end position="74"/>
    </location>
</feature>